<keyword evidence="1" id="KW-0472">Membrane</keyword>
<evidence type="ECO:0000256" key="1">
    <source>
        <dbReference type="SAM" id="Phobius"/>
    </source>
</evidence>
<proteinExistence type="predicted"/>
<feature type="transmembrane region" description="Helical" evidence="1">
    <location>
        <begin position="115"/>
        <end position="133"/>
    </location>
</feature>
<comment type="caution">
    <text evidence="2">The sequence shown here is derived from an EMBL/GenBank/DDBJ whole genome shotgun (WGS) entry which is preliminary data.</text>
</comment>
<evidence type="ECO:0000313" key="2">
    <source>
        <dbReference type="EMBL" id="MFC1799415.1"/>
    </source>
</evidence>
<accession>A0ABV6YMV4</accession>
<dbReference type="Proteomes" id="UP001594288">
    <property type="component" value="Unassembled WGS sequence"/>
</dbReference>
<keyword evidence="3" id="KW-1185">Reference proteome</keyword>
<gene>
    <name evidence="2" type="ORF">ACFL2Z_00675</name>
</gene>
<sequence>MDPKSMRGRVRKAAAYVLLICLLGMLLPAPLALAWPYGVDHSIFYLDSEPDSLSPNVEFLKDGQADPSGDPDNGRAKTIVGASLFGSGIFLCSWGIASWETDDTQCCPTNNTQNVIKIVVGVLLLNAGLVYLLEMQ</sequence>
<reference evidence="2 3" key="1">
    <citation type="submission" date="2024-09" db="EMBL/GenBank/DDBJ databases">
        <authorList>
            <person name="D'Angelo T."/>
        </authorList>
    </citation>
    <scope>NUCLEOTIDE SEQUENCE [LARGE SCALE GENOMIC DNA]</scope>
    <source>
        <strain evidence="2">SAG AM-311-F02</strain>
    </source>
</reference>
<dbReference type="EMBL" id="JBHPEI010000005">
    <property type="protein sequence ID" value="MFC1799415.1"/>
    <property type="molecule type" value="Genomic_DNA"/>
</dbReference>
<organism evidence="2 3">
    <name type="scientific">Eiseniibacteriota bacterium</name>
    <dbReference type="NCBI Taxonomy" id="2212470"/>
    <lineage>
        <taxon>Bacteria</taxon>
        <taxon>Candidatus Eiseniibacteriota</taxon>
    </lineage>
</organism>
<protein>
    <submittedName>
        <fullName evidence="2">Uncharacterized protein</fullName>
    </submittedName>
</protein>
<keyword evidence="1" id="KW-1133">Transmembrane helix</keyword>
<keyword evidence="1" id="KW-0812">Transmembrane</keyword>
<name>A0ABV6YMV4_UNCEI</name>
<evidence type="ECO:0000313" key="3">
    <source>
        <dbReference type="Proteomes" id="UP001594288"/>
    </source>
</evidence>